<dbReference type="AlphaFoldDB" id="A0A7M7KXB2"/>
<keyword evidence="6 10" id="KW-1133">Transmembrane helix</keyword>
<evidence type="ECO:0000256" key="2">
    <source>
        <dbReference type="ARBA" id="ARBA00007104"/>
    </source>
</evidence>
<dbReference type="InterPro" id="IPR009038">
    <property type="entry name" value="GOLD_dom"/>
</dbReference>
<evidence type="ECO:0000256" key="9">
    <source>
        <dbReference type="RuleBase" id="RU003827"/>
    </source>
</evidence>
<dbReference type="OrthoDB" id="10037706at2759"/>
<dbReference type="PANTHER" id="PTHR22811">
    <property type="entry name" value="TRANSMEMBRANE EMP24 DOMAIN-CONTAINING PROTEIN"/>
    <property type="match status" value="1"/>
</dbReference>
<dbReference type="RefSeq" id="XP_022667114.1">
    <property type="nucleotide sequence ID" value="XM_022811379.1"/>
</dbReference>
<evidence type="ECO:0000256" key="6">
    <source>
        <dbReference type="ARBA" id="ARBA00022989"/>
    </source>
</evidence>
<evidence type="ECO:0000256" key="1">
    <source>
        <dbReference type="ARBA" id="ARBA00004479"/>
    </source>
</evidence>
<evidence type="ECO:0000256" key="4">
    <source>
        <dbReference type="ARBA" id="ARBA00022692"/>
    </source>
</evidence>
<organism evidence="13 14">
    <name type="scientific">Varroa destructor</name>
    <name type="common">Honeybee mite</name>
    <dbReference type="NCBI Taxonomy" id="109461"/>
    <lineage>
        <taxon>Eukaryota</taxon>
        <taxon>Metazoa</taxon>
        <taxon>Ecdysozoa</taxon>
        <taxon>Arthropoda</taxon>
        <taxon>Chelicerata</taxon>
        <taxon>Arachnida</taxon>
        <taxon>Acari</taxon>
        <taxon>Parasitiformes</taxon>
        <taxon>Mesostigmata</taxon>
        <taxon>Gamasina</taxon>
        <taxon>Dermanyssoidea</taxon>
        <taxon>Varroidae</taxon>
        <taxon>Varroa</taxon>
    </lineage>
</organism>
<dbReference type="OMA" id="HNRFSTM"/>
<evidence type="ECO:0000256" key="7">
    <source>
        <dbReference type="ARBA" id="ARBA00023136"/>
    </source>
</evidence>
<evidence type="ECO:0000256" key="8">
    <source>
        <dbReference type="ARBA" id="ARBA00037847"/>
    </source>
</evidence>
<feature type="chain" id="PRO_5029900780" description="GOLD domain-containing protein" evidence="11">
    <location>
        <begin position="25"/>
        <end position="233"/>
    </location>
</feature>
<evidence type="ECO:0000313" key="13">
    <source>
        <dbReference type="EnsemblMetazoa" id="XP_022667114"/>
    </source>
</evidence>
<accession>A0A7M7KXB2</accession>
<evidence type="ECO:0000256" key="11">
    <source>
        <dbReference type="SAM" id="SignalP"/>
    </source>
</evidence>
<feature type="signal peptide" evidence="11">
    <location>
        <begin position="1"/>
        <end position="24"/>
    </location>
</feature>
<dbReference type="InterPro" id="IPR036598">
    <property type="entry name" value="GOLD_dom_sf"/>
</dbReference>
<dbReference type="FunCoup" id="A0A7M7KXB2">
    <property type="interactions" value="3"/>
</dbReference>
<dbReference type="InParanoid" id="A0A7M7KXB2"/>
<feature type="transmembrane region" description="Helical" evidence="10">
    <location>
        <begin position="193"/>
        <end position="215"/>
    </location>
</feature>
<dbReference type="InterPro" id="IPR015720">
    <property type="entry name" value="Emp24-like"/>
</dbReference>
<evidence type="ECO:0000259" key="12">
    <source>
        <dbReference type="PROSITE" id="PS50866"/>
    </source>
</evidence>
<dbReference type="GO" id="GO:0012505">
    <property type="term" value="C:endomembrane system"/>
    <property type="evidence" value="ECO:0007669"/>
    <property type="project" value="UniProtKB-SubCell"/>
</dbReference>
<protein>
    <recommendedName>
        <fullName evidence="12">GOLD domain-containing protein</fullName>
    </recommendedName>
</protein>
<dbReference type="Pfam" id="PF01105">
    <property type="entry name" value="EMP24_GP25L"/>
    <property type="match status" value="1"/>
</dbReference>
<dbReference type="KEGG" id="vde:111252846"/>
<evidence type="ECO:0000256" key="5">
    <source>
        <dbReference type="ARBA" id="ARBA00022729"/>
    </source>
</evidence>
<dbReference type="SMART" id="SM01190">
    <property type="entry name" value="EMP24_GP25L"/>
    <property type="match status" value="1"/>
</dbReference>
<dbReference type="Proteomes" id="UP000594260">
    <property type="component" value="Unplaced"/>
</dbReference>
<evidence type="ECO:0000313" key="14">
    <source>
        <dbReference type="Proteomes" id="UP000594260"/>
    </source>
</evidence>
<keyword evidence="14" id="KW-1185">Reference proteome</keyword>
<evidence type="ECO:0000256" key="10">
    <source>
        <dbReference type="SAM" id="Phobius"/>
    </source>
</evidence>
<feature type="domain" description="GOLD" evidence="12">
    <location>
        <begin position="48"/>
        <end position="131"/>
    </location>
</feature>
<evidence type="ECO:0000256" key="3">
    <source>
        <dbReference type="ARBA" id="ARBA00022473"/>
    </source>
</evidence>
<comment type="subcellular location">
    <subcellularLocation>
        <location evidence="8">Endomembrane system</location>
        <topology evidence="8">Single-pass membrane protein</topology>
    </subcellularLocation>
    <subcellularLocation>
        <location evidence="1 9">Membrane</location>
        <topology evidence="1 9">Single-pass type I membrane protein</topology>
    </subcellularLocation>
</comment>
<keyword evidence="5 11" id="KW-0732">Signal</keyword>
<dbReference type="GeneID" id="111252846"/>
<dbReference type="PROSITE" id="PS50866">
    <property type="entry name" value="GOLD"/>
    <property type="match status" value="1"/>
</dbReference>
<proteinExistence type="inferred from homology"/>
<dbReference type="GO" id="GO:0016020">
    <property type="term" value="C:membrane"/>
    <property type="evidence" value="ECO:0007669"/>
    <property type="project" value="UniProtKB-SubCell"/>
</dbReference>
<dbReference type="EnsemblMetazoa" id="XM_022811379">
    <property type="protein sequence ID" value="XP_022667114"/>
    <property type="gene ID" value="LOC111252846"/>
</dbReference>
<dbReference type="SUPFAM" id="SSF101576">
    <property type="entry name" value="Supernatant protein factor (SPF), C-terminal domain"/>
    <property type="match status" value="1"/>
</dbReference>
<name>A0A7M7KXB2_VARDE</name>
<sequence length="233" mass="26340">MSMSVQLILIVASAAIALFRTVQSETHLASDSLGVSYEFKLHVDAGREECFYQYVEQNASVYVAFQVIRGGNGRAAFSVTSPTGHVLLPYDWKPSAEFEEHEAAITGHYQLCIDNSLSHFAEKLVSIYFNSFKRDNWNDYIAEIEKHGLTVSNFTSAVEKLETNLNEMAKYQEHTRNSLVVDWYLLKGNNSWVLYWSILQCAVIVLATAGQVYLIRSFFSDPRDSGGRSKTRI</sequence>
<comment type="similarity">
    <text evidence="2 9">Belongs to the EMP24/GP25L family.</text>
</comment>
<keyword evidence="4 9" id="KW-0812">Transmembrane</keyword>
<keyword evidence="3" id="KW-0217">Developmental protein</keyword>
<reference evidence="13" key="1">
    <citation type="submission" date="2021-01" db="UniProtKB">
        <authorList>
            <consortium name="EnsemblMetazoa"/>
        </authorList>
    </citation>
    <scope>IDENTIFICATION</scope>
</reference>
<keyword evidence="7 10" id="KW-0472">Membrane</keyword>